<accession>A0AA48GTI9</accession>
<evidence type="ECO:0000313" key="3">
    <source>
        <dbReference type="Proteomes" id="UP001238179"/>
    </source>
</evidence>
<protein>
    <submittedName>
        <fullName evidence="2">Uncharacterized protein</fullName>
    </submittedName>
</protein>
<reference evidence="3" key="1">
    <citation type="journal article" date="2023" name="Int. J. Syst. Evol. Microbiol.">
        <title>Mesoterricola silvestris gen. nov., sp. nov., Mesoterricola sediminis sp. nov., Geothrix oryzae sp. nov., Geothrix edaphica sp. nov., Geothrix rubra sp. nov., and Geothrix limicola sp. nov., six novel members of Acidobacteriota isolated from soils.</title>
        <authorList>
            <person name="Itoh H."/>
            <person name="Sugisawa Y."/>
            <person name="Mise K."/>
            <person name="Xu Z."/>
            <person name="Kuniyasu M."/>
            <person name="Ushijima N."/>
            <person name="Kawano K."/>
            <person name="Kobayashi E."/>
            <person name="Shiratori Y."/>
            <person name="Masuda Y."/>
            <person name="Senoo K."/>
        </authorList>
    </citation>
    <scope>NUCLEOTIDE SEQUENCE [LARGE SCALE GENOMIC DNA]</scope>
    <source>
        <strain evidence="3">W79</strain>
    </source>
</reference>
<keyword evidence="3" id="KW-1185">Reference proteome</keyword>
<feature type="region of interest" description="Disordered" evidence="1">
    <location>
        <begin position="165"/>
        <end position="188"/>
    </location>
</feature>
<dbReference type="Gene3D" id="1.10.10.10">
    <property type="entry name" value="Winged helix-like DNA-binding domain superfamily/Winged helix DNA-binding domain"/>
    <property type="match status" value="1"/>
</dbReference>
<evidence type="ECO:0000313" key="2">
    <source>
        <dbReference type="EMBL" id="BDU73772.1"/>
    </source>
</evidence>
<proteinExistence type="predicted"/>
<name>A0AA48GTI9_9BACT</name>
<dbReference type="Proteomes" id="UP001238179">
    <property type="component" value="Chromosome"/>
</dbReference>
<dbReference type="AlphaFoldDB" id="A0AA48GTI9"/>
<organism evidence="2 3">
    <name type="scientific">Mesoterricola silvestris</name>
    <dbReference type="NCBI Taxonomy" id="2927979"/>
    <lineage>
        <taxon>Bacteria</taxon>
        <taxon>Pseudomonadati</taxon>
        <taxon>Acidobacteriota</taxon>
        <taxon>Holophagae</taxon>
        <taxon>Holophagales</taxon>
        <taxon>Holophagaceae</taxon>
        <taxon>Mesoterricola</taxon>
    </lineage>
</organism>
<evidence type="ECO:0000256" key="1">
    <source>
        <dbReference type="SAM" id="MobiDB-lite"/>
    </source>
</evidence>
<dbReference type="InterPro" id="IPR036388">
    <property type="entry name" value="WH-like_DNA-bd_sf"/>
</dbReference>
<dbReference type="KEGG" id="msil:METEAL_29460"/>
<sequence>MPLIHIKSNPLSRDQKKRIGDRIIDAFHGEGIPASSVVVLFGREDADMLLDGGLLIEAEGAQPEAPAPKPVAPPPAPVPFEKDIIPDFKNKLRRSKGELLALKNQLIKTLQLQGALSSFQAQEELGLKSCDWAPATLRRFFSELEDEGVILKQGQKRGTRYVWKGMSSQPVHGSPRLVKRGDDDPAGN</sequence>
<feature type="compositionally biased region" description="Basic and acidic residues" evidence="1">
    <location>
        <begin position="179"/>
        <end position="188"/>
    </location>
</feature>
<gene>
    <name evidence="2" type="ORF">METEAL_29460</name>
</gene>
<dbReference type="EMBL" id="AP027080">
    <property type="protein sequence ID" value="BDU73772.1"/>
    <property type="molecule type" value="Genomic_DNA"/>
</dbReference>